<dbReference type="InParanoid" id="W4KAG9"/>
<protein>
    <recommendedName>
        <fullName evidence="4">Reverse transcriptase domain-containing protein</fullName>
    </recommendedName>
</protein>
<evidence type="ECO:0008006" key="4">
    <source>
        <dbReference type="Google" id="ProtNLM"/>
    </source>
</evidence>
<organism evidence="2 3">
    <name type="scientific">Heterobasidion irregulare (strain TC 32-1)</name>
    <dbReference type="NCBI Taxonomy" id="747525"/>
    <lineage>
        <taxon>Eukaryota</taxon>
        <taxon>Fungi</taxon>
        <taxon>Dikarya</taxon>
        <taxon>Basidiomycota</taxon>
        <taxon>Agaricomycotina</taxon>
        <taxon>Agaricomycetes</taxon>
        <taxon>Russulales</taxon>
        <taxon>Bondarzewiaceae</taxon>
        <taxon>Heterobasidion</taxon>
        <taxon>Heterobasidion annosum species complex</taxon>
    </lineage>
</organism>
<dbReference type="OrthoDB" id="1750432at2759"/>
<dbReference type="KEGG" id="hir:HETIRDRAFT_45747"/>
<dbReference type="InterPro" id="IPR053134">
    <property type="entry name" value="RNA-dir_DNA_polymerase"/>
</dbReference>
<dbReference type="PANTHER" id="PTHR24559:SF444">
    <property type="entry name" value="REVERSE TRANSCRIPTASE DOMAIN-CONTAINING PROTEIN"/>
    <property type="match status" value="1"/>
</dbReference>
<keyword evidence="1" id="KW-0812">Transmembrane</keyword>
<keyword evidence="1" id="KW-0472">Membrane</keyword>
<dbReference type="AlphaFoldDB" id="W4KAG9"/>
<dbReference type="Gene3D" id="3.30.70.270">
    <property type="match status" value="1"/>
</dbReference>
<dbReference type="PANTHER" id="PTHR24559">
    <property type="entry name" value="TRANSPOSON TY3-I GAG-POL POLYPROTEIN"/>
    <property type="match status" value="1"/>
</dbReference>
<dbReference type="InterPro" id="IPR043502">
    <property type="entry name" value="DNA/RNA_pol_sf"/>
</dbReference>
<reference evidence="2 3" key="1">
    <citation type="journal article" date="2012" name="New Phytol.">
        <title>Insight into trade-off between wood decay and parasitism from the genome of a fungal forest pathogen.</title>
        <authorList>
            <person name="Olson A."/>
            <person name="Aerts A."/>
            <person name="Asiegbu F."/>
            <person name="Belbahri L."/>
            <person name="Bouzid O."/>
            <person name="Broberg A."/>
            <person name="Canback B."/>
            <person name="Coutinho P.M."/>
            <person name="Cullen D."/>
            <person name="Dalman K."/>
            <person name="Deflorio G."/>
            <person name="van Diepen L.T."/>
            <person name="Dunand C."/>
            <person name="Duplessis S."/>
            <person name="Durling M."/>
            <person name="Gonthier P."/>
            <person name="Grimwood J."/>
            <person name="Fossdal C.G."/>
            <person name="Hansson D."/>
            <person name="Henrissat B."/>
            <person name="Hietala A."/>
            <person name="Himmelstrand K."/>
            <person name="Hoffmeister D."/>
            <person name="Hogberg N."/>
            <person name="James T.Y."/>
            <person name="Karlsson M."/>
            <person name="Kohler A."/>
            <person name="Kues U."/>
            <person name="Lee Y.H."/>
            <person name="Lin Y.C."/>
            <person name="Lind M."/>
            <person name="Lindquist E."/>
            <person name="Lombard V."/>
            <person name="Lucas S."/>
            <person name="Lunden K."/>
            <person name="Morin E."/>
            <person name="Murat C."/>
            <person name="Park J."/>
            <person name="Raffaello T."/>
            <person name="Rouze P."/>
            <person name="Salamov A."/>
            <person name="Schmutz J."/>
            <person name="Solheim H."/>
            <person name="Stahlberg J."/>
            <person name="Velez H."/>
            <person name="de Vries R.P."/>
            <person name="Wiebenga A."/>
            <person name="Woodward S."/>
            <person name="Yakovlev I."/>
            <person name="Garbelotto M."/>
            <person name="Martin F."/>
            <person name="Grigoriev I.V."/>
            <person name="Stenlid J."/>
        </authorList>
    </citation>
    <scope>NUCLEOTIDE SEQUENCE [LARGE SCALE GENOMIC DNA]</scope>
    <source>
        <strain evidence="2 3">TC 32-1</strain>
    </source>
</reference>
<keyword evidence="1" id="KW-1133">Transmembrane helix</keyword>
<dbReference type="InterPro" id="IPR043128">
    <property type="entry name" value="Rev_trsase/Diguanyl_cyclase"/>
</dbReference>
<dbReference type="Gene3D" id="3.10.10.10">
    <property type="entry name" value="HIV Type 1 Reverse Transcriptase, subunit A, domain 1"/>
    <property type="match status" value="1"/>
</dbReference>
<name>W4KAG9_HETIT</name>
<gene>
    <name evidence="2" type="ORF">HETIRDRAFT_45747</name>
</gene>
<sequence>MYFLLMNVNTRYNNALIEPKSRKLAAFIINLGMYKPLVIFFRLTNFLATFQIMINALFKDLIYIKKMTIYMDNILVFSKTMENYFK</sequence>
<evidence type="ECO:0000313" key="2">
    <source>
        <dbReference type="EMBL" id="ETW82086.1"/>
    </source>
</evidence>
<evidence type="ECO:0000256" key="1">
    <source>
        <dbReference type="SAM" id="Phobius"/>
    </source>
</evidence>
<keyword evidence="3" id="KW-1185">Reference proteome</keyword>
<accession>W4KAG9</accession>
<dbReference type="RefSeq" id="XP_009545811.1">
    <property type="nucleotide sequence ID" value="XM_009547516.1"/>
</dbReference>
<dbReference type="EMBL" id="KI925458">
    <property type="protein sequence ID" value="ETW82086.1"/>
    <property type="molecule type" value="Genomic_DNA"/>
</dbReference>
<dbReference type="Proteomes" id="UP000030671">
    <property type="component" value="Unassembled WGS sequence"/>
</dbReference>
<dbReference type="HOGENOM" id="CLU_000384_42_9_1"/>
<evidence type="ECO:0000313" key="3">
    <source>
        <dbReference type="Proteomes" id="UP000030671"/>
    </source>
</evidence>
<feature type="transmembrane region" description="Helical" evidence="1">
    <location>
        <begin position="39"/>
        <end position="58"/>
    </location>
</feature>
<proteinExistence type="predicted"/>
<dbReference type="GeneID" id="20676837"/>
<dbReference type="SUPFAM" id="SSF56672">
    <property type="entry name" value="DNA/RNA polymerases"/>
    <property type="match status" value="1"/>
</dbReference>